<feature type="domain" description="Sigma-54 factor interaction" evidence="6">
    <location>
        <begin position="155"/>
        <end position="383"/>
    </location>
</feature>
<dbReference type="NCBIfam" id="TIGR00229">
    <property type="entry name" value="sensory_box"/>
    <property type="match status" value="1"/>
</dbReference>
<dbReference type="PROSITE" id="PS00688">
    <property type="entry name" value="SIGMA54_INTERACT_3"/>
    <property type="match status" value="1"/>
</dbReference>
<keyword evidence="4" id="KW-0238">DNA-binding</keyword>
<dbReference type="PANTHER" id="PTHR32071:SF74">
    <property type="entry name" value="TRANSCRIPTIONAL ACTIVATOR ROCR"/>
    <property type="match status" value="1"/>
</dbReference>
<dbReference type="OrthoDB" id="9771372at2"/>
<dbReference type="InterPro" id="IPR000014">
    <property type="entry name" value="PAS"/>
</dbReference>
<keyword evidence="9" id="KW-1185">Reference proteome</keyword>
<dbReference type="FunFam" id="3.40.50.300:FF:000006">
    <property type="entry name" value="DNA-binding transcriptional regulator NtrC"/>
    <property type="match status" value="1"/>
</dbReference>
<dbReference type="InterPro" id="IPR058031">
    <property type="entry name" value="AAA_lid_NorR"/>
</dbReference>
<protein>
    <submittedName>
        <fullName evidence="8">Transcriptional regulator</fullName>
    </submittedName>
</protein>
<dbReference type="AlphaFoldDB" id="I3DWC2"/>
<evidence type="ECO:0000256" key="1">
    <source>
        <dbReference type="ARBA" id="ARBA00022741"/>
    </source>
</evidence>
<evidence type="ECO:0000313" key="9">
    <source>
        <dbReference type="Proteomes" id="UP000010523"/>
    </source>
</evidence>
<evidence type="ECO:0000256" key="5">
    <source>
        <dbReference type="ARBA" id="ARBA00023163"/>
    </source>
</evidence>
<evidence type="ECO:0000259" key="7">
    <source>
        <dbReference type="PROSITE" id="PS50112"/>
    </source>
</evidence>
<reference evidence="8 9" key="1">
    <citation type="journal article" date="2012" name="Appl. Environ. Microbiol.">
        <title>Genome Sequence of Thermotolerant Bacillus methanolicus: Features and Regulation Related to Methylotrophy and Production of L-Lysine and L-Glutamate from Methanol.</title>
        <authorList>
            <person name="Heggeset T.M."/>
            <person name="Krog A."/>
            <person name="Balzer S."/>
            <person name="Wentzel A."/>
            <person name="Ellingsen T.E."/>
            <person name="Brautaset T."/>
        </authorList>
    </citation>
    <scope>NUCLEOTIDE SEQUENCE [LARGE SCALE GENOMIC DNA]</scope>
    <source>
        <strain evidence="8 9">PB1</strain>
    </source>
</reference>
<dbReference type="InterPro" id="IPR035965">
    <property type="entry name" value="PAS-like_dom_sf"/>
</dbReference>
<dbReference type="PROSITE" id="PS00675">
    <property type="entry name" value="SIGMA54_INTERACT_1"/>
    <property type="match status" value="1"/>
</dbReference>
<evidence type="ECO:0000256" key="2">
    <source>
        <dbReference type="ARBA" id="ARBA00022840"/>
    </source>
</evidence>
<keyword evidence="2" id="KW-0067">ATP-binding</keyword>
<dbReference type="InterPro" id="IPR002078">
    <property type="entry name" value="Sigma_54_int"/>
</dbReference>
<dbReference type="CDD" id="cd00130">
    <property type="entry name" value="PAS"/>
    <property type="match status" value="1"/>
</dbReference>
<dbReference type="InterPro" id="IPR003593">
    <property type="entry name" value="AAA+_ATPase"/>
</dbReference>
<name>I3DWC2_BACMT</name>
<dbReference type="Gene3D" id="3.30.450.20">
    <property type="entry name" value="PAS domain"/>
    <property type="match status" value="1"/>
</dbReference>
<dbReference type="InterPro" id="IPR013656">
    <property type="entry name" value="PAS_4"/>
</dbReference>
<dbReference type="InterPro" id="IPR027417">
    <property type="entry name" value="P-loop_NTPase"/>
</dbReference>
<dbReference type="GO" id="GO:0005524">
    <property type="term" value="F:ATP binding"/>
    <property type="evidence" value="ECO:0007669"/>
    <property type="project" value="UniProtKB-KW"/>
</dbReference>
<dbReference type="PROSITE" id="PS00676">
    <property type="entry name" value="SIGMA54_INTERACT_2"/>
    <property type="match status" value="1"/>
</dbReference>
<dbReference type="Pfam" id="PF25601">
    <property type="entry name" value="AAA_lid_14"/>
    <property type="match status" value="1"/>
</dbReference>
<keyword evidence="3" id="KW-0805">Transcription regulation</keyword>
<dbReference type="SMART" id="SM00091">
    <property type="entry name" value="PAS"/>
    <property type="match status" value="1"/>
</dbReference>
<dbReference type="PANTHER" id="PTHR32071">
    <property type="entry name" value="TRANSCRIPTIONAL REGULATORY PROTEIN"/>
    <property type="match status" value="1"/>
</dbReference>
<dbReference type="InterPro" id="IPR009057">
    <property type="entry name" value="Homeodomain-like_sf"/>
</dbReference>
<dbReference type="PROSITE" id="PS50112">
    <property type="entry name" value="PAS"/>
    <property type="match status" value="1"/>
</dbReference>
<dbReference type="InterPro" id="IPR025943">
    <property type="entry name" value="Sigma_54_int_dom_ATP-bd_2"/>
</dbReference>
<dbReference type="SUPFAM" id="SSF46689">
    <property type="entry name" value="Homeodomain-like"/>
    <property type="match status" value="1"/>
</dbReference>
<dbReference type="PROSITE" id="PS50045">
    <property type="entry name" value="SIGMA54_INTERACT_4"/>
    <property type="match status" value="1"/>
</dbReference>
<evidence type="ECO:0000259" key="6">
    <source>
        <dbReference type="PROSITE" id="PS50045"/>
    </source>
</evidence>
<evidence type="ECO:0000313" key="8">
    <source>
        <dbReference type="EMBL" id="EIJ78543.1"/>
    </source>
</evidence>
<evidence type="ECO:0000256" key="3">
    <source>
        <dbReference type="ARBA" id="ARBA00023015"/>
    </source>
</evidence>
<dbReference type="Gene3D" id="1.10.10.60">
    <property type="entry name" value="Homeodomain-like"/>
    <property type="match status" value="1"/>
</dbReference>
<keyword evidence="1" id="KW-0547">Nucleotide-binding</keyword>
<gene>
    <name evidence="8" type="primary">rocR</name>
    <name evidence="8" type="ORF">PB1_13334</name>
</gene>
<comment type="caution">
    <text evidence="8">The sequence shown here is derived from an EMBL/GenBank/DDBJ whole genome shotgun (WGS) entry which is preliminary data.</text>
</comment>
<keyword evidence="5" id="KW-0804">Transcription</keyword>
<dbReference type="Gene3D" id="3.40.50.300">
    <property type="entry name" value="P-loop containing nucleotide triphosphate hydrolases"/>
    <property type="match status" value="1"/>
</dbReference>
<dbReference type="SUPFAM" id="SSF55785">
    <property type="entry name" value="PYP-like sensor domain (PAS domain)"/>
    <property type="match status" value="1"/>
</dbReference>
<dbReference type="SUPFAM" id="SSF52540">
    <property type="entry name" value="P-loop containing nucleoside triphosphate hydrolases"/>
    <property type="match status" value="1"/>
</dbReference>
<dbReference type="InterPro" id="IPR025944">
    <property type="entry name" value="Sigma_54_int_dom_CS"/>
</dbReference>
<dbReference type="STRING" id="997296.PB1_13334"/>
<organism evidence="8 9">
    <name type="scientific">Bacillus methanolicus PB1</name>
    <dbReference type="NCBI Taxonomy" id="997296"/>
    <lineage>
        <taxon>Bacteria</taxon>
        <taxon>Bacillati</taxon>
        <taxon>Bacillota</taxon>
        <taxon>Bacilli</taxon>
        <taxon>Bacillales</taxon>
        <taxon>Bacillaceae</taxon>
        <taxon>Bacillus</taxon>
    </lineage>
</organism>
<dbReference type="PRINTS" id="PR01590">
    <property type="entry name" value="HTHFIS"/>
</dbReference>
<dbReference type="CDD" id="cd00009">
    <property type="entry name" value="AAA"/>
    <property type="match status" value="1"/>
</dbReference>
<dbReference type="Proteomes" id="UP000010523">
    <property type="component" value="Unassembled WGS sequence"/>
</dbReference>
<dbReference type="InterPro" id="IPR002197">
    <property type="entry name" value="HTH_Fis"/>
</dbReference>
<dbReference type="GO" id="GO:0006355">
    <property type="term" value="P:regulation of DNA-templated transcription"/>
    <property type="evidence" value="ECO:0007669"/>
    <property type="project" value="InterPro"/>
</dbReference>
<sequence length="467" mass="52931">MQGMNMTKEVLAAILKSIDEGIHVVNIEGITTFYNEVAAKHDGLEVEEVIGKPLLEIFPSLDEKTSTLLKVIKTKKPIYNQTQSYVNMHGKRIETINTTLPIIVDGKMIGAVEIAKDYSRLKLLSERLLDLQKEIKRPSEKKQERKNVKFTFENLLTKNPEFQKVKDEALKLASSDSPILVYGESGTGKELFVQGIHHASRRAKGPFIAQNCAAIPETLLESVLFGTAKGSYTGAVDRPGLFELADGGTLFLDELHTMPIELQAKLLRVLEEGSLRRIGGANTIHVNTRVIAAMNIHPRLAVEKEKLRPDLFYRLNVLAFELLPLRERKEDIIYLTEHFIDYYNDMLNKAVKGVDEEVIKLFSSYHWPGNVRELKHAVEYMMNICEGDDLAYDDLPAMLKQQMNKLNNHSFEKGYSLRENVKQLEMDLIKRAMKHAAGNIKQAARLLGIPRQTLQYKLQKYSLTGAE</sequence>
<dbReference type="InterPro" id="IPR025662">
    <property type="entry name" value="Sigma_54_int_dom_ATP-bd_1"/>
</dbReference>
<dbReference type="GO" id="GO:0043565">
    <property type="term" value="F:sequence-specific DNA binding"/>
    <property type="evidence" value="ECO:0007669"/>
    <property type="project" value="InterPro"/>
</dbReference>
<evidence type="ECO:0000256" key="4">
    <source>
        <dbReference type="ARBA" id="ARBA00023125"/>
    </source>
</evidence>
<dbReference type="Pfam" id="PF00158">
    <property type="entry name" value="Sigma54_activat"/>
    <property type="match status" value="1"/>
</dbReference>
<dbReference type="Pfam" id="PF08448">
    <property type="entry name" value="PAS_4"/>
    <property type="match status" value="1"/>
</dbReference>
<dbReference type="Pfam" id="PF02954">
    <property type="entry name" value="HTH_8"/>
    <property type="match status" value="1"/>
</dbReference>
<dbReference type="PATRIC" id="fig|997296.3.peg.2816"/>
<dbReference type="eggNOG" id="COG3829">
    <property type="taxonomic scope" value="Bacteria"/>
</dbReference>
<dbReference type="EMBL" id="AFEU01000003">
    <property type="protein sequence ID" value="EIJ78543.1"/>
    <property type="molecule type" value="Genomic_DNA"/>
</dbReference>
<accession>I3DWC2</accession>
<dbReference type="RefSeq" id="WP_004437082.1">
    <property type="nucleotide sequence ID" value="NZ_AFEU01000003.1"/>
</dbReference>
<proteinExistence type="predicted"/>
<dbReference type="Gene3D" id="1.10.8.60">
    <property type="match status" value="1"/>
</dbReference>
<feature type="domain" description="PAS" evidence="7">
    <location>
        <begin position="7"/>
        <end position="55"/>
    </location>
</feature>
<dbReference type="SMART" id="SM00382">
    <property type="entry name" value="AAA"/>
    <property type="match status" value="1"/>
</dbReference>